<reference evidence="1 2" key="1">
    <citation type="journal article" date="2021" name="Elife">
        <title>Chloroplast acquisition without the gene transfer in kleptoplastic sea slugs, Plakobranchus ocellatus.</title>
        <authorList>
            <person name="Maeda T."/>
            <person name="Takahashi S."/>
            <person name="Yoshida T."/>
            <person name="Shimamura S."/>
            <person name="Takaki Y."/>
            <person name="Nagai Y."/>
            <person name="Toyoda A."/>
            <person name="Suzuki Y."/>
            <person name="Arimoto A."/>
            <person name="Ishii H."/>
            <person name="Satoh N."/>
            <person name="Nishiyama T."/>
            <person name="Hasebe M."/>
            <person name="Maruyama T."/>
            <person name="Minagawa J."/>
            <person name="Obokata J."/>
            <person name="Shigenobu S."/>
        </authorList>
    </citation>
    <scope>NUCLEOTIDE SEQUENCE [LARGE SCALE GENOMIC DNA]</scope>
</reference>
<protein>
    <submittedName>
        <fullName evidence="1">Pol polyprotein</fullName>
    </submittedName>
</protein>
<sequence>MSHLLTGIPCIIDCNIDDMLIAGKSQEEHNDTVDQAYVADTLSRAPVMKTYDDELQHRKAFNSYVDAMMKSSPASPNKLEEFKAKQDNDEICKLVKFCCLTQWPVSSKKEHLHQPQA</sequence>
<proteinExistence type="predicted"/>
<evidence type="ECO:0000313" key="1">
    <source>
        <dbReference type="EMBL" id="GFO16325.1"/>
    </source>
</evidence>
<keyword evidence="2" id="KW-1185">Reference proteome</keyword>
<evidence type="ECO:0000313" key="2">
    <source>
        <dbReference type="Proteomes" id="UP000735302"/>
    </source>
</evidence>
<comment type="caution">
    <text evidence="1">The sequence shown here is derived from an EMBL/GenBank/DDBJ whole genome shotgun (WGS) entry which is preliminary data.</text>
</comment>
<accession>A0AAV4B9X4</accession>
<organism evidence="1 2">
    <name type="scientific">Plakobranchus ocellatus</name>
    <dbReference type="NCBI Taxonomy" id="259542"/>
    <lineage>
        <taxon>Eukaryota</taxon>
        <taxon>Metazoa</taxon>
        <taxon>Spiralia</taxon>
        <taxon>Lophotrochozoa</taxon>
        <taxon>Mollusca</taxon>
        <taxon>Gastropoda</taxon>
        <taxon>Heterobranchia</taxon>
        <taxon>Euthyneura</taxon>
        <taxon>Panpulmonata</taxon>
        <taxon>Sacoglossa</taxon>
        <taxon>Placobranchoidea</taxon>
        <taxon>Plakobranchidae</taxon>
        <taxon>Plakobranchus</taxon>
    </lineage>
</organism>
<name>A0AAV4B9X4_9GAST</name>
<dbReference type="Proteomes" id="UP000735302">
    <property type="component" value="Unassembled WGS sequence"/>
</dbReference>
<dbReference type="AlphaFoldDB" id="A0AAV4B9X4"/>
<gene>
    <name evidence="1" type="ORF">PoB_004283000</name>
</gene>
<dbReference type="EMBL" id="BLXT01004656">
    <property type="protein sequence ID" value="GFO16325.1"/>
    <property type="molecule type" value="Genomic_DNA"/>
</dbReference>